<dbReference type="RefSeq" id="WP_085104854.1">
    <property type="nucleotide sequence ID" value="NZ_FWZU01000010.1"/>
</dbReference>
<dbReference type="SUPFAM" id="SSF102114">
    <property type="entry name" value="Radical SAM enzymes"/>
    <property type="match status" value="1"/>
</dbReference>
<dbReference type="GO" id="GO:0031419">
    <property type="term" value="F:cobalamin binding"/>
    <property type="evidence" value="ECO:0007669"/>
    <property type="project" value="InterPro"/>
</dbReference>
<evidence type="ECO:0000256" key="6">
    <source>
        <dbReference type="ARBA" id="ARBA00023004"/>
    </source>
</evidence>
<accession>A0A1X7F465</accession>
<dbReference type="InterPro" id="IPR007197">
    <property type="entry name" value="rSAM"/>
</dbReference>
<feature type="domain" description="Radical SAM core" evidence="9">
    <location>
        <begin position="196"/>
        <end position="415"/>
    </location>
</feature>
<feature type="domain" description="B12-binding" evidence="8">
    <location>
        <begin position="3"/>
        <end position="146"/>
    </location>
</feature>
<evidence type="ECO:0000256" key="4">
    <source>
        <dbReference type="ARBA" id="ARBA00022691"/>
    </source>
</evidence>
<dbReference type="SFLD" id="SFLDG01123">
    <property type="entry name" value="methyltransferase_(Class_B)"/>
    <property type="match status" value="1"/>
</dbReference>
<reference evidence="11" key="1">
    <citation type="submission" date="2017-04" db="EMBL/GenBank/DDBJ databases">
        <authorList>
            <person name="Varghese N."/>
            <person name="Submissions S."/>
        </authorList>
    </citation>
    <scope>NUCLEOTIDE SEQUENCE [LARGE SCALE GENOMIC DNA]</scope>
    <source>
        <strain evidence="11">K3S</strain>
    </source>
</reference>
<keyword evidence="4" id="KW-0949">S-adenosyl-L-methionine</keyword>
<dbReference type="Gene3D" id="3.40.50.280">
    <property type="entry name" value="Cobalamin-binding domain"/>
    <property type="match status" value="1"/>
</dbReference>
<keyword evidence="3" id="KW-0808">Transferase</keyword>
<keyword evidence="5" id="KW-0479">Metal-binding</keyword>
<dbReference type="InterPro" id="IPR034466">
    <property type="entry name" value="Methyltransferase_Class_B"/>
</dbReference>
<keyword evidence="7" id="KW-0411">Iron-sulfur</keyword>
<dbReference type="InterPro" id="IPR006638">
    <property type="entry name" value="Elp3/MiaA/NifB-like_rSAM"/>
</dbReference>
<dbReference type="EMBL" id="FWZU01000010">
    <property type="protein sequence ID" value="SMF45096.1"/>
    <property type="molecule type" value="Genomic_DNA"/>
</dbReference>
<name>A0A1X7F465_9BACT</name>
<dbReference type="AlphaFoldDB" id="A0A1X7F465"/>
<dbReference type="Gene3D" id="3.80.30.20">
    <property type="entry name" value="tm_1862 like domain"/>
    <property type="match status" value="1"/>
</dbReference>
<sequence>MKKSKVCLIVPNYNWAANDSRILWHIIPYNLCLLAAILEPDYDVVIIDAYAENLTENQFKEKILQINPDVVGLTVLMDQFAAAGHKSASVLKKALPEIPVILGGVYATVNPDRAIADENFDYIVCGEGEIAFTGLIKHLLSDFPIPEKGILYRKNGTVIDTGRADFIQNLDDFPLPAYHLIDYAKYAHSAPRKSVDGPRAFPFARIITSRGCPINCCFCQVKKIMGLKFRPRSANSVLDEIMWLKETYGIKSLIFDDDNLFTDRQRGIDILQGMIDRDLVMPWTSIATAVFKLDEELIDLIHRSGCEFMSISIESGTKRVIKEIIGKPINYDHAKKMVNLARSKGIYISAAFIVGFPTETWDEIRATISFAEELNTDYTKLFSAVPLRHTKLWDLCVEHNSFKKDFSPENLSWHSGQIEGDEFTINDLTILRTYEWDRINFKTPEKIKRTAAMMKVTEEELLKIRRNTLLSAHANIQN</sequence>
<dbReference type="CDD" id="cd02068">
    <property type="entry name" value="radical_SAM_B12_BD"/>
    <property type="match status" value="1"/>
</dbReference>
<dbReference type="PANTHER" id="PTHR43409">
    <property type="entry name" value="ANAEROBIC MAGNESIUM-PROTOPORPHYRIN IX MONOMETHYL ESTER CYCLASE-RELATED"/>
    <property type="match status" value="1"/>
</dbReference>
<protein>
    <submittedName>
        <fullName evidence="10">Radical SAM superfamily enzyme YgiQ, UPF0313 family</fullName>
    </submittedName>
</protein>
<evidence type="ECO:0000256" key="3">
    <source>
        <dbReference type="ARBA" id="ARBA00022679"/>
    </source>
</evidence>
<dbReference type="GO" id="GO:0003824">
    <property type="term" value="F:catalytic activity"/>
    <property type="evidence" value="ECO:0007669"/>
    <property type="project" value="InterPro"/>
</dbReference>
<dbReference type="InterPro" id="IPR051198">
    <property type="entry name" value="BchE-like"/>
</dbReference>
<dbReference type="InterPro" id="IPR023404">
    <property type="entry name" value="rSAM_horseshoe"/>
</dbReference>
<dbReference type="Proteomes" id="UP000192906">
    <property type="component" value="Unassembled WGS sequence"/>
</dbReference>
<evidence type="ECO:0000313" key="10">
    <source>
        <dbReference type="EMBL" id="SMF45096.1"/>
    </source>
</evidence>
<dbReference type="SUPFAM" id="SSF52242">
    <property type="entry name" value="Cobalamin (vitamin B12)-binding domain"/>
    <property type="match status" value="1"/>
</dbReference>
<dbReference type="GO" id="GO:0051539">
    <property type="term" value="F:4 iron, 4 sulfur cluster binding"/>
    <property type="evidence" value="ECO:0007669"/>
    <property type="project" value="UniProtKB-KW"/>
</dbReference>
<organism evidence="10 11">
    <name type="scientific">Desulfovibrio gilichinskyi</name>
    <dbReference type="NCBI Taxonomy" id="1519643"/>
    <lineage>
        <taxon>Bacteria</taxon>
        <taxon>Pseudomonadati</taxon>
        <taxon>Thermodesulfobacteriota</taxon>
        <taxon>Desulfovibrionia</taxon>
        <taxon>Desulfovibrionales</taxon>
        <taxon>Desulfovibrionaceae</taxon>
        <taxon>Desulfovibrio</taxon>
    </lineage>
</organism>
<dbReference type="STRING" id="1519643.SAMN06295933_3637"/>
<dbReference type="PANTHER" id="PTHR43409:SF7">
    <property type="entry name" value="BLL1977 PROTEIN"/>
    <property type="match status" value="1"/>
</dbReference>
<dbReference type="InterPro" id="IPR058240">
    <property type="entry name" value="rSAM_sf"/>
</dbReference>
<evidence type="ECO:0000256" key="7">
    <source>
        <dbReference type="ARBA" id="ARBA00023014"/>
    </source>
</evidence>
<dbReference type="InterPro" id="IPR036724">
    <property type="entry name" value="Cobalamin-bd_sf"/>
</dbReference>
<keyword evidence="6" id="KW-0408">Iron</keyword>
<evidence type="ECO:0000259" key="9">
    <source>
        <dbReference type="PROSITE" id="PS51918"/>
    </source>
</evidence>
<evidence type="ECO:0000256" key="1">
    <source>
        <dbReference type="ARBA" id="ARBA00001966"/>
    </source>
</evidence>
<dbReference type="SFLD" id="SFLDS00029">
    <property type="entry name" value="Radical_SAM"/>
    <property type="match status" value="1"/>
</dbReference>
<dbReference type="OrthoDB" id="9804952at2"/>
<dbReference type="PROSITE" id="PS51918">
    <property type="entry name" value="RADICAL_SAM"/>
    <property type="match status" value="1"/>
</dbReference>
<evidence type="ECO:0000313" key="11">
    <source>
        <dbReference type="Proteomes" id="UP000192906"/>
    </source>
</evidence>
<dbReference type="InterPro" id="IPR006158">
    <property type="entry name" value="Cobalamin-bd"/>
</dbReference>
<dbReference type="CDD" id="cd01335">
    <property type="entry name" value="Radical_SAM"/>
    <property type="match status" value="1"/>
</dbReference>
<dbReference type="SFLD" id="SFLDG01082">
    <property type="entry name" value="B12-binding_domain_containing"/>
    <property type="match status" value="1"/>
</dbReference>
<dbReference type="PROSITE" id="PS51332">
    <property type="entry name" value="B12_BINDING"/>
    <property type="match status" value="1"/>
</dbReference>
<gene>
    <name evidence="10" type="ORF">SAMN06295933_3637</name>
</gene>
<comment type="cofactor">
    <cofactor evidence="1">
        <name>[4Fe-4S] cluster</name>
        <dbReference type="ChEBI" id="CHEBI:49883"/>
    </cofactor>
</comment>
<evidence type="ECO:0000256" key="5">
    <source>
        <dbReference type="ARBA" id="ARBA00022723"/>
    </source>
</evidence>
<dbReference type="GO" id="GO:0046872">
    <property type="term" value="F:metal ion binding"/>
    <property type="evidence" value="ECO:0007669"/>
    <property type="project" value="UniProtKB-KW"/>
</dbReference>
<evidence type="ECO:0000256" key="2">
    <source>
        <dbReference type="ARBA" id="ARBA00022603"/>
    </source>
</evidence>
<keyword evidence="2" id="KW-0489">Methyltransferase</keyword>
<dbReference type="Pfam" id="PF02310">
    <property type="entry name" value="B12-binding"/>
    <property type="match status" value="1"/>
</dbReference>
<proteinExistence type="predicted"/>
<dbReference type="SMART" id="SM00729">
    <property type="entry name" value="Elp3"/>
    <property type="match status" value="1"/>
</dbReference>
<dbReference type="Pfam" id="PF04055">
    <property type="entry name" value="Radical_SAM"/>
    <property type="match status" value="1"/>
</dbReference>
<evidence type="ECO:0000259" key="8">
    <source>
        <dbReference type="PROSITE" id="PS51332"/>
    </source>
</evidence>
<keyword evidence="11" id="KW-1185">Reference proteome</keyword>